<accession>A0A5B0P078</accession>
<keyword evidence="2" id="KW-1185">Reference proteome</keyword>
<comment type="caution">
    <text evidence="1">The sequence shown here is derived from an EMBL/GenBank/DDBJ whole genome shotgun (WGS) entry which is preliminary data.</text>
</comment>
<name>A0A5B0P078_PUCGR</name>
<gene>
    <name evidence="1" type="ORF">PGT21_033026</name>
</gene>
<evidence type="ECO:0000313" key="1">
    <source>
        <dbReference type="EMBL" id="KAA1094935.1"/>
    </source>
</evidence>
<dbReference type="Proteomes" id="UP000324748">
    <property type="component" value="Unassembled WGS sequence"/>
</dbReference>
<organism evidence="1 2">
    <name type="scientific">Puccinia graminis f. sp. tritici</name>
    <dbReference type="NCBI Taxonomy" id="56615"/>
    <lineage>
        <taxon>Eukaryota</taxon>
        <taxon>Fungi</taxon>
        <taxon>Dikarya</taxon>
        <taxon>Basidiomycota</taxon>
        <taxon>Pucciniomycotina</taxon>
        <taxon>Pucciniomycetes</taxon>
        <taxon>Pucciniales</taxon>
        <taxon>Pucciniaceae</taxon>
        <taxon>Puccinia</taxon>
    </lineage>
</organism>
<proteinExistence type="predicted"/>
<protein>
    <submittedName>
        <fullName evidence="1">Uncharacterized protein</fullName>
    </submittedName>
</protein>
<evidence type="ECO:0000313" key="2">
    <source>
        <dbReference type="Proteomes" id="UP000324748"/>
    </source>
</evidence>
<reference evidence="1 2" key="1">
    <citation type="submission" date="2019-05" db="EMBL/GenBank/DDBJ databases">
        <title>Emergence of the Ug99 lineage of the wheat stem rust pathogen through somatic hybridization.</title>
        <authorList>
            <person name="Li F."/>
            <person name="Upadhyaya N.M."/>
            <person name="Sperschneider J."/>
            <person name="Matny O."/>
            <person name="Nguyen-Phuc H."/>
            <person name="Mago R."/>
            <person name="Raley C."/>
            <person name="Miller M.E."/>
            <person name="Silverstein K.A.T."/>
            <person name="Henningsen E."/>
            <person name="Hirsch C.D."/>
            <person name="Visser B."/>
            <person name="Pretorius Z.A."/>
            <person name="Steffenson B.J."/>
            <person name="Schwessinger B."/>
            <person name="Dodds P.N."/>
            <person name="Figueroa M."/>
        </authorList>
    </citation>
    <scope>NUCLEOTIDE SEQUENCE [LARGE SCALE GENOMIC DNA]</scope>
    <source>
        <strain evidence="1">21-0</strain>
    </source>
</reference>
<sequence>MSLLKRLQQLNSSLDNISLVVCPEISFLCFYTTTLISIMRRQWIFGPHCDQKQISRKLRDFDYIFWVAGKFDTKLGDNYFESFFEGKKNFKSLLDKCLRIWGLGRIGDKREDQLV</sequence>
<dbReference type="EMBL" id="VSWC01000079">
    <property type="protein sequence ID" value="KAA1094935.1"/>
    <property type="molecule type" value="Genomic_DNA"/>
</dbReference>
<dbReference type="AlphaFoldDB" id="A0A5B0P078"/>